<accession>A0A9P5U887</accession>
<comment type="caution">
    <text evidence="2">The sequence shown here is derived from an EMBL/GenBank/DDBJ whole genome shotgun (WGS) entry which is preliminary data.</text>
</comment>
<feature type="transmembrane region" description="Helical" evidence="1">
    <location>
        <begin position="243"/>
        <end position="264"/>
    </location>
</feature>
<feature type="transmembrane region" description="Helical" evidence="1">
    <location>
        <begin position="158"/>
        <end position="178"/>
    </location>
</feature>
<keyword evidence="1" id="KW-1133">Transmembrane helix</keyword>
<keyword evidence="1" id="KW-0812">Transmembrane</keyword>
<evidence type="ECO:0000313" key="3">
    <source>
        <dbReference type="Proteomes" id="UP000772434"/>
    </source>
</evidence>
<reference evidence="2" key="1">
    <citation type="submission" date="2020-11" db="EMBL/GenBank/DDBJ databases">
        <authorList>
            <consortium name="DOE Joint Genome Institute"/>
            <person name="Ahrendt S."/>
            <person name="Riley R."/>
            <person name="Andreopoulos W."/>
            <person name="Labutti K."/>
            <person name="Pangilinan J."/>
            <person name="Ruiz-Duenas F.J."/>
            <person name="Barrasa J.M."/>
            <person name="Sanchez-Garcia M."/>
            <person name="Camarero S."/>
            <person name="Miyauchi S."/>
            <person name="Serrano A."/>
            <person name="Linde D."/>
            <person name="Babiker R."/>
            <person name="Drula E."/>
            <person name="Ayuso-Fernandez I."/>
            <person name="Pacheco R."/>
            <person name="Padilla G."/>
            <person name="Ferreira P."/>
            <person name="Barriuso J."/>
            <person name="Kellner H."/>
            <person name="Castanera R."/>
            <person name="Alfaro M."/>
            <person name="Ramirez L."/>
            <person name="Pisabarro A.G."/>
            <person name="Kuo A."/>
            <person name="Tritt A."/>
            <person name="Lipzen A."/>
            <person name="He G."/>
            <person name="Yan M."/>
            <person name="Ng V."/>
            <person name="Cullen D."/>
            <person name="Martin F."/>
            <person name="Rosso M.-N."/>
            <person name="Henrissat B."/>
            <person name="Hibbett D."/>
            <person name="Martinez A.T."/>
            <person name="Grigoriev I.V."/>
        </authorList>
    </citation>
    <scope>NUCLEOTIDE SEQUENCE</scope>
    <source>
        <strain evidence="2">AH 40177</strain>
    </source>
</reference>
<protein>
    <submittedName>
        <fullName evidence="2">Uncharacterized protein</fullName>
    </submittedName>
</protein>
<evidence type="ECO:0000313" key="2">
    <source>
        <dbReference type="EMBL" id="KAF9070695.1"/>
    </source>
</evidence>
<feature type="transmembrane region" description="Helical" evidence="1">
    <location>
        <begin position="15"/>
        <end position="41"/>
    </location>
</feature>
<feature type="transmembrane region" description="Helical" evidence="1">
    <location>
        <begin position="270"/>
        <end position="288"/>
    </location>
</feature>
<dbReference type="Proteomes" id="UP000772434">
    <property type="component" value="Unassembled WGS sequence"/>
</dbReference>
<dbReference type="EMBL" id="JADNRY010000038">
    <property type="protein sequence ID" value="KAF9070695.1"/>
    <property type="molecule type" value="Genomic_DNA"/>
</dbReference>
<keyword evidence="1" id="KW-0472">Membrane</keyword>
<gene>
    <name evidence="2" type="ORF">BDP27DRAFT_1419717</name>
</gene>
<name>A0A9P5U887_9AGAR</name>
<feature type="transmembrane region" description="Helical" evidence="1">
    <location>
        <begin position="125"/>
        <end position="146"/>
    </location>
</feature>
<dbReference type="AlphaFoldDB" id="A0A9P5U887"/>
<dbReference type="OrthoDB" id="3038990at2759"/>
<sequence length="331" mass="36809">MSSESSSQHLPDEEALAALGASVILSYGVWIAAIVMIWDIVIHMADDVELLFLPRRSRPPTVVYFLSRFFFLVYSFLLIAGDATNYKPPTTLLASVTILIALVFTQFQFFLRVRVIYCEDSRLKTGFFAALWVIASGCVCLTVAFYGHTAVHPVDFSYWVPILAILVHDTCVFLAISYKIYKLSLVLVCTNPQFNPPGVTVESSGGPGGVRPSLIQSLKARALALAGRELPSFTRAILHDGQFYYLISLASGVVTLSVMLNTSLPYTDRLLLVPIHTVLVNVTTGYVFREVKLGRMRERELTLVFQQSKAGETLPLHSIVHHHVEEERDPS</sequence>
<evidence type="ECO:0000256" key="1">
    <source>
        <dbReference type="SAM" id="Phobius"/>
    </source>
</evidence>
<organism evidence="2 3">
    <name type="scientific">Rhodocollybia butyracea</name>
    <dbReference type="NCBI Taxonomy" id="206335"/>
    <lineage>
        <taxon>Eukaryota</taxon>
        <taxon>Fungi</taxon>
        <taxon>Dikarya</taxon>
        <taxon>Basidiomycota</taxon>
        <taxon>Agaricomycotina</taxon>
        <taxon>Agaricomycetes</taxon>
        <taxon>Agaricomycetidae</taxon>
        <taxon>Agaricales</taxon>
        <taxon>Marasmiineae</taxon>
        <taxon>Omphalotaceae</taxon>
        <taxon>Rhodocollybia</taxon>
    </lineage>
</organism>
<feature type="transmembrane region" description="Helical" evidence="1">
    <location>
        <begin position="62"/>
        <end position="80"/>
    </location>
</feature>
<proteinExistence type="predicted"/>
<keyword evidence="3" id="KW-1185">Reference proteome</keyword>
<feature type="transmembrane region" description="Helical" evidence="1">
    <location>
        <begin position="92"/>
        <end position="113"/>
    </location>
</feature>